<evidence type="ECO:0000313" key="3">
    <source>
        <dbReference type="EMBL" id="OXM64820.1"/>
    </source>
</evidence>
<protein>
    <recommendedName>
        <fullName evidence="2">Fibronectin type-III domain-containing protein</fullName>
    </recommendedName>
</protein>
<comment type="caution">
    <text evidence="3">The sequence shown here is derived from an EMBL/GenBank/DDBJ whole genome shotgun (WGS) entry which is preliminary data.</text>
</comment>
<organism evidence="3 4">
    <name type="scientific">Amycolatopsis vastitatis</name>
    <dbReference type="NCBI Taxonomy" id="1905142"/>
    <lineage>
        <taxon>Bacteria</taxon>
        <taxon>Bacillati</taxon>
        <taxon>Actinomycetota</taxon>
        <taxon>Actinomycetes</taxon>
        <taxon>Pseudonocardiales</taxon>
        <taxon>Pseudonocardiaceae</taxon>
        <taxon>Amycolatopsis</taxon>
    </lineage>
</organism>
<name>A0A229T1E2_9PSEU</name>
<sequence>MGSGRSILPARAGVLTLVTAVVAAGTAVLTAAPAAAESSTEIAASSWAYIDSAAPKASFVDQAGTAPVGAHTYAGGTNHVSKSYLTFDISALRGNHLLSAAVSTGETAVTDCANARSTELWLTAPAKKPTWNTQPAELLKVNGPFLDWSCPSDKLTWTATAAIQNALDAGRTTATFVLRLPESQLNDPKFGREYDPKATLFFRYDRPPAKPTGLSVTYRACTAKPLVVSRQVVLAASLTDPDDSYPGAEFALWPADHPDQRTTVAGSGGASAEVTSLVSEGVTYAWQVRGKDDNGLTGPWSATCKFTTDFTPPAAAPVITSPDYAAEAPPGSGGTGVPGTFVFDAKGDTDVVGFKWDGGYAAADHRGGKATVRYAPQASGPVSISAASVDAAGNQSPTAYYRYWVADNQPVVNCTPFDAYVGTERTCVFEPGSTTPVTAYVYHLTNQDDETVPAGPDGKATVTVTPTDPDMYTIQVSVRSRLATGYLTAATDGQLLTEAGEPEVETLTTNPVQGLPVQFRVHATLPGSVSATYHLESGAPITVPLDADGTATITVTPVTSSWNTLYVYTSLGTGVRSGWGQGSVMVASNAPDVTSAEYPAGQTSGAVGVPGTFVFSSPVPGAVGYTYQFGGGPQNTVAAGPDGTASVVLTPTQSYINSIWVTTTFADGTVSERGGYTFYVAYSSPHLSCDATGWAVAPGQHIQCTLTPVQANLAAYGYQVDSGPEITLAPGADGTATFGFDVPADQRSGSYVQLRAWSTNTAGTKSDESGTSFFVYVNTGASARGTTTAV</sequence>
<feature type="chain" id="PRO_5039120770" description="Fibronectin type-III domain-containing protein" evidence="1">
    <location>
        <begin position="24"/>
        <end position="790"/>
    </location>
</feature>
<feature type="domain" description="Fibronectin type-III" evidence="2">
    <location>
        <begin position="207"/>
        <end position="314"/>
    </location>
</feature>
<dbReference type="OrthoDB" id="3439746at2"/>
<dbReference type="AlphaFoldDB" id="A0A229T1E2"/>
<proteinExistence type="predicted"/>
<gene>
    <name evidence="3" type="ORF">CF165_25360</name>
</gene>
<dbReference type="Proteomes" id="UP000215199">
    <property type="component" value="Unassembled WGS sequence"/>
</dbReference>
<evidence type="ECO:0000259" key="2">
    <source>
        <dbReference type="PROSITE" id="PS50853"/>
    </source>
</evidence>
<dbReference type="RefSeq" id="WP_093950066.1">
    <property type="nucleotide sequence ID" value="NZ_NMUL01000026.1"/>
</dbReference>
<evidence type="ECO:0000313" key="4">
    <source>
        <dbReference type="Proteomes" id="UP000215199"/>
    </source>
</evidence>
<dbReference type="EMBL" id="NMUL01000026">
    <property type="protein sequence ID" value="OXM64820.1"/>
    <property type="molecule type" value="Genomic_DNA"/>
</dbReference>
<feature type="signal peptide" evidence="1">
    <location>
        <begin position="1"/>
        <end position="23"/>
    </location>
</feature>
<evidence type="ECO:0000256" key="1">
    <source>
        <dbReference type="SAM" id="SignalP"/>
    </source>
</evidence>
<keyword evidence="4" id="KW-1185">Reference proteome</keyword>
<dbReference type="PROSITE" id="PS50853">
    <property type="entry name" value="FN3"/>
    <property type="match status" value="1"/>
</dbReference>
<keyword evidence="1" id="KW-0732">Signal</keyword>
<accession>A0A229T1E2</accession>
<reference evidence="4" key="1">
    <citation type="submission" date="2017-07" db="EMBL/GenBank/DDBJ databases">
        <title>Comparative genome mining reveals phylogenetic distribution patterns of secondary metabolites in Amycolatopsis.</title>
        <authorList>
            <person name="Adamek M."/>
            <person name="Alanjary M."/>
            <person name="Sales-Ortells H."/>
            <person name="Goodfellow M."/>
            <person name="Bull A.T."/>
            <person name="Kalinowski J."/>
            <person name="Ziemert N."/>
        </authorList>
    </citation>
    <scope>NUCLEOTIDE SEQUENCE [LARGE SCALE GENOMIC DNA]</scope>
    <source>
        <strain evidence="4">H5</strain>
    </source>
</reference>
<dbReference type="InterPro" id="IPR003961">
    <property type="entry name" value="FN3_dom"/>
</dbReference>